<accession>A0A0A9B3G4</accession>
<name>A0A0A9B3G4_ARUDO</name>
<organism evidence="1">
    <name type="scientific">Arundo donax</name>
    <name type="common">Giant reed</name>
    <name type="synonym">Donax arundinaceus</name>
    <dbReference type="NCBI Taxonomy" id="35708"/>
    <lineage>
        <taxon>Eukaryota</taxon>
        <taxon>Viridiplantae</taxon>
        <taxon>Streptophyta</taxon>
        <taxon>Embryophyta</taxon>
        <taxon>Tracheophyta</taxon>
        <taxon>Spermatophyta</taxon>
        <taxon>Magnoliopsida</taxon>
        <taxon>Liliopsida</taxon>
        <taxon>Poales</taxon>
        <taxon>Poaceae</taxon>
        <taxon>PACMAD clade</taxon>
        <taxon>Arundinoideae</taxon>
        <taxon>Arundineae</taxon>
        <taxon>Arundo</taxon>
    </lineage>
</organism>
<protein>
    <submittedName>
        <fullName evidence="1">Uncharacterized protein</fullName>
    </submittedName>
</protein>
<dbReference type="EMBL" id="GBRH01242200">
    <property type="protein sequence ID" value="JAD55695.1"/>
    <property type="molecule type" value="Transcribed_RNA"/>
</dbReference>
<dbReference type="AlphaFoldDB" id="A0A0A9B3G4"/>
<reference evidence="1" key="2">
    <citation type="journal article" date="2015" name="Data Brief">
        <title>Shoot transcriptome of the giant reed, Arundo donax.</title>
        <authorList>
            <person name="Barrero R.A."/>
            <person name="Guerrero F.D."/>
            <person name="Moolhuijzen P."/>
            <person name="Goolsby J.A."/>
            <person name="Tidwell J."/>
            <person name="Bellgard S.E."/>
            <person name="Bellgard M.I."/>
        </authorList>
    </citation>
    <scope>NUCLEOTIDE SEQUENCE</scope>
    <source>
        <tissue evidence="1">Shoot tissue taken approximately 20 cm above the soil surface</tissue>
    </source>
</reference>
<evidence type="ECO:0000313" key="1">
    <source>
        <dbReference type="EMBL" id="JAD55695.1"/>
    </source>
</evidence>
<proteinExistence type="predicted"/>
<sequence length="32" mass="3665">MSKPTHKLKFSSTEARKSSSLAWISSFTNNHR</sequence>
<reference evidence="1" key="1">
    <citation type="submission" date="2014-09" db="EMBL/GenBank/DDBJ databases">
        <authorList>
            <person name="Magalhaes I.L.F."/>
            <person name="Oliveira U."/>
            <person name="Santos F.R."/>
            <person name="Vidigal T.H.D.A."/>
            <person name="Brescovit A.D."/>
            <person name="Santos A.J."/>
        </authorList>
    </citation>
    <scope>NUCLEOTIDE SEQUENCE</scope>
    <source>
        <tissue evidence="1">Shoot tissue taken approximately 20 cm above the soil surface</tissue>
    </source>
</reference>